<organism evidence="2 3">
    <name type="scientific">Streptomyces broussonetiae</name>
    <dbReference type="NCBI Taxonomy" id="2686304"/>
    <lineage>
        <taxon>Bacteria</taxon>
        <taxon>Bacillati</taxon>
        <taxon>Actinomycetota</taxon>
        <taxon>Actinomycetes</taxon>
        <taxon>Kitasatosporales</taxon>
        <taxon>Streptomycetaceae</taxon>
        <taxon>Streptomyces</taxon>
    </lineage>
</organism>
<evidence type="ECO:0000313" key="2">
    <source>
        <dbReference type="EMBL" id="QHA07012.1"/>
    </source>
</evidence>
<accession>A0A6I6N6B6</accession>
<proteinExistence type="predicted"/>
<gene>
    <name evidence="2" type="ORF">GQF42_30260</name>
</gene>
<dbReference type="EMBL" id="CP047020">
    <property type="protein sequence ID" value="QHA07012.1"/>
    <property type="molecule type" value="Genomic_DNA"/>
</dbReference>
<name>A0A6I6N6B6_9ACTN</name>
<evidence type="ECO:0000313" key="3">
    <source>
        <dbReference type="Proteomes" id="UP000436138"/>
    </source>
</evidence>
<keyword evidence="3" id="KW-1185">Reference proteome</keyword>
<feature type="compositionally biased region" description="Polar residues" evidence="1">
    <location>
        <begin position="90"/>
        <end position="106"/>
    </location>
</feature>
<dbReference type="Proteomes" id="UP000436138">
    <property type="component" value="Chromosome"/>
</dbReference>
<sequence>MRSLGIPDRPPVGPSSTDALSKYENSGAHGTDPPPGAHHVSSGWDASLRMWAKGTVASQDSGEHPLSTPPCPSPLLAHLRGPPVGAGATTALSPSGLSTAALSTPTRPCGSRTPPANTGAAAACGTG</sequence>
<feature type="region of interest" description="Disordered" evidence="1">
    <location>
        <begin position="1"/>
        <end position="127"/>
    </location>
</feature>
<dbReference type="KEGG" id="sbro:GQF42_30260"/>
<dbReference type="AlphaFoldDB" id="A0A6I6N6B6"/>
<feature type="compositionally biased region" description="Low complexity" evidence="1">
    <location>
        <begin position="113"/>
        <end position="127"/>
    </location>
</feature>
<reference evidence="2 3" key="1">
    <citation type="submission" date="2019-12" db="EMBL/GenBank/DDBJ databases">
        <title>Streptomyces sp. strain T44 isolated from rhizosphere soil of Broussonetia papyrifera.</title>
        <authorList>
            <person name="Mo P."/>
        </authorList>
    </citation>
    <scope>NUCLEOTIDE SEQUENCE [LARGE SCALE GENOMIC DNA]</scope>
    <source>
        <strain evidence="2 3">T44</strain>
    </source>
</reference>
<protein>
    <submittedName>
        <fullName evidence="2">Uncharacterized protein</fullName>
    </submittedName>
</protein>
<evidence type="ECO:0000256" key="1">
    <source>
        <dbReference type="SAM" id="MobiDB-lite"/>
    </source>
</evidence>